<protein>
    <recommendedName>
        <fullName evidence="1">F5/8 type C domain-containing protein</fullName>
    </recommendedName>
</protein>
<dbReference type="InterPro" id="IPR008979">
    <property type="entry name" value="Galactose-bd-like_sf"/>
</dbReference>
<dbReference type="PROSITE" id="PS50022">
    <property type="entry name" value="FA58C_3"/>
    <property type="match status" value="1"/>
</dbReference>
<accession>A0ABR2HMP7</accession>
<evidence type="ECO:0000313" key="3">
    <source>
        <dbReference type="Proteomes" id="UP001470230"/>
    </source>
</evidence>
<dbReference type="SUPFAM" id="SSF49785">
    <property type="entry name" value="Galactose-binding domain-like"/>
    <property type="match status" value="1"/>
</dbReference>
<name>A0ABR2HMP7_9EUKA</name>
<dbReference type="Proteomes" id="UP001470230">
    <property type="component" value="Unassembled WGS sequence"/>
</dbReference>
<keyword evidence="3" id="KW-1185">Reference proteome</keyword>
<evidence type="ECO:0000259" key="1">
    <source>
        <dbReference type="PROSITE" id="PS50022"/>
    </source>
</evidence>
<proteinExistence type="predicted"/>
<comment type="caution">
    <text evidence="2">The sequence shown here is derived from an EMBL/GenBank/DDBJ whole genome shotgun (WGS) entry which is preliminary data.</text>
</comment>
<dbReference type="EMBL" id="JAPFFF010000025">
    <property type="protein sequence ID" value="KAK8849949.1"/>
    <property type="molecule type" value="Genomic_DNA"/>
</dbReference>
<feature type="domain" description="F5/8 type C" evidence="1">
    <location>
        <begin position="81"/>
        <end position="231"/>
    </location>
</feature>
<dbReference type="Gene3D" id="2.60.120.260">
    <property type="entry name" value="Galactose-binding domain-like"/>
    <property type="match status" value="1"/>
</dbReference>
<gene>
    <name evidence="2" type="ORF">M9Y10_018542</name>
</gene>
<dbReference type="Pfam" id="PF00754">
    <property type="entry name" value="F5_F8_type_C"/>
    <property type="match status" value="1"/>
</dbReference>
<reference evidence="2 3" key="1">
    <citation type="submission" date="2024-04" db="EMBL/GenBank/DDBJ databases">
        <title>Tritrichomonas musculus Genome.</title>
        <authorList>
            <person name="Alves-Ferreira E."/>
            <person name="Grigg M."/>
            <person name="Lorenzi H."/>
            <person name="Galac M."/>
        </authorList>
    </citation>
    <scope>NUCLEOTIDE SEQUENCE [LARGE SCALE GENOMIC DNA]</scope>
    <source>
        <strain evidence="2 3">EAF2021</strain>
    </source>
</reference>
<evidence type="ECO:0000313" key="2">
    <source>
        <dbReference type="EMBL" id="KAK8849949.1"/>
    </source>
</evidence>
<sequence>MYESVIFSNVSSESMKKFIENFDFNDLTNLMWNSISKRLEEETVKNDQHDIHRYTKQLGANVVTFEYNGNNELNGIIRYLTNKVGQNIHDSGTIEVTTNSFNSDSYHQKNLLDLDKDNTFWSLNNGRSAWICFDFKEMKVNLSAYTIKTGSGGKGSSHVKNWVMEVSDDGANWEIVDEHTDYEGLNGSNLIKTFDVKPSNFSRYCRFRHTGDYWGYSSVYLVIRSIEFFGKLQFSD</sequence>
<organism evidence="2 3">
    <name type="scientific">Tritrichomonas musculus</name>
    <dbReference type="NCBI Taxonomy" id="1915356"/>
    <lineage>
        <taxon>Eukaryota</taxon>
        <taxon>Metamonada</taxon>
        <taxon>Parabasalia</taxon>
        <taxon>Tritrichomonadida</taxon>
        <taxon>Tritrichomonadidae</taxon>
        <taxon>Tritrichomonas</taxon>
    </lineage>
</organism>
<dbReference type="InterPro" id="IPR000421">
    <property type="entry name" value="FA58C"/>
</dbReference>